<reference evidence="1" key="1">
    <citation type="journal article" date="2014" name="Front. Microbiol.">
        <title>High frequency of phylogenetically diverse reductive dehalogenase-homologous genes in deep subseafloor sedimentary metagenomes.</title>
        <authorList>
            <person name="Kawai M."/>
            <person name="Futagami T."/>
            <person name="Toyoda A."/>
            <person name="Takaki Y."/>
            <person name="Nishi S."/>
            <person name="Hori S."/>
            <person name="Arai W."/>
            <person name="Tsubouchi T."/>
            <person name="Morono Y."/>
            <person name="Uchiyama I."/>
            <person name="Ito T."/>
            <person name="Fujiyama A."/>
            <person name="Inagaki F."/>
            <person name="Takami H."/>
        </authorList>
    </citation>
    <scope>NUCLEOTIDE SEQUENCE</scope>
    <source>
        <strain evidence="1">Expedition CK06-06</strain>
    </source>
</reference>
<dbReference type="EMBL" id="BARU01003844">
    <property type="protein sequence ID" value="GAH28094.1"/>
    <property type="molecule type" value="Genomic_DNA"/>
</dbReference>
<organism evidence="1">
    <name type="scientific">marine sediment metagenome</name>
    <dbReference type="NCBI Taxonomy" id="412755"/>
    <lineage>
        <taxon>unclassified sequences</taxon>
        <taxon>metagenomes</taxon>
        <taxon>ecological metagenomes</taxon>
    </lineage>
</organism>
<sequence>MQTFFPVPKSEITPPVAGSWQKVTVPGLPGWATGVVLHLINNKDVQEVLDIGLRKNGSVDDRHTAMGHFEHFGAMVGVDGSGTFEAYLEHPDQQIWLIGYTGPGVTFHRLALLPKASAANNTVPIIPAGIYQARPGCARGFSVKTATALVGWCITTVIWASVPEISPSQW</sequence>
<comment type="caution">
    <text evidence="1">The sequence shown here is derived from an EMBL/GenBank/DDBJ whole genome shotgun (WGS) entry which is preliminary data.</text>
</comment>
<proteinExistence type="predicted"/>
<feature type="non-terminal residue" evidence="1">
    <location>
        <position position="170"/>
    </location>
</feature>
<evidence type="ECO:0000313" key="1">
    <source>
        <dbReference type="EMBL" id="GAH28094.1"/>
    </source>
</evidence>
<name>X1FFC5_9ZZZZ</name>
<accession>X1FFC5</accession>
<protein>
    <submittedName>
        <fullName evidence="1">Uncharacterized protein</fullName>
    </submittedName>
</protein>
<gene>
    <name evidence="1" type="ORF">S03H2_08062</name>
</gene>
<dbReference type="AlphaFoldDB" id="X1FFC5"/>